<dbReference type="STRING" id="1140003.OMY_00551"/>
<dbReference type="OrthoDB" id="9791588at2"/>
<feature type="transmembrane region" description="Helical" evidence="7">
    <location>
        <begin position="230"/>
        <end position="253"/>
    </location>
</feature>
<dbReference type="PANTHER" id="PTHR42770">
    <property type="entry name" value="AMINO ACID TRANSPORTER-RELATED"/>
    <property type="match status" value="1"/>
</dbReference>
<keyword evidence="5 7" id="KW-1133">Transmembrane helix</keyword>
<dbReference type="EMBL" id="ASWO01000001">
    <property type="protein sequence ID" value="EOT87488.1"/>
    <property type="molecule type" value="Genomic_DNA"/>
</dbReference>
<dbReference type="PANTHER" id="PTHR42770:SF15">
    <property type="entry name" value="GLUTAMATE_GAMMA-AMINOBUTYRATE ANTIPORTER-RELATED"/>
    <property type="match status" value="1"/>
</dbReference>
<evidence type="ECO:0000256" key="7">
    <source>
        <dbReference type="SAM" id="Phobius"/>
    </source>
</evidence>
<proteinExistence type="predicted"/>
<accession>S0LAL8</accession>
<evidence type="ECO:0000256" key="4">
    <source>
        <dbReference type="ARBA" id="ARBA00022692"/>
    </source>
</evidence>
<evidence type="ECO:0000256" key="1">
    <source>
        <dbReference type="ARBA" id="ARBA00004651"/>
    </source>
</evidence>
<evidence type="ECO:0000256" key="5">
    <source>
        <dbReference type="ARBA" id="ARBA00022989"/>
    </source>
</evidence>
<comment type="subcellular location">
    <subcellularLocation>
        <location evidence="1">Cell membrane</location>
        <topology evidence="1">Multi-pass membrane protein</topology>
    </subcellularLocation>
</comment>
<feature type="transmembrane region" description="Helical" evidence="7">
    <location>
        <begin position="196"/>
        <end position="218"/>
    </location>
</feature>
<evidence type="ECO:0000256" key="6">
    <source>
        <dbReference type="ARBA" id="ARBA00023136"/>
    </source>
</evidence>
<dbReference type="PIRSF" id="PIRSF006060">
    <property type="entry name" value="AA_transporter"/>
    <property type="match status" value="1"/>
</dbReference>
<evidence type="ECO:0000256" key="2">
    <source>
        <dbReference type="ARBA" id="ARBA00022448"/>
    </source>
</evidence>
<feature type="transmembrane region" description="Helical" evidence="7">
    <location>
        <begin position="437"/>
        <end position="459"/>
    </location>
</feature>
<dbReference type="Pfam" id="PF13520">
    <property type="entry name" value="AA_permease_2"/>
    <property type="match status" value="1"/>
</dbReference>
<protein>
    <submittedName>
        <fullName evidence="8">Glutamate:gamma-aminobutyrate antiporter</fullName>
    </submittedName>
</protein>
<keyword evidence="6 7" id="KW-0472">Membrane</keyword>
<keyword evidence="9" id="KW-1185">Reference proteome</keyword>
<keyword evidence="3" id="KW-1003">Cell membrane</keyword>
<dbReference type="GO" id="GO:0022857">
    <property type="term" value="F:transmembrane transporter activity"/>
    <property type="evidence" value="ECO:0007669"/>
    <property type="project" value="InterPro"/>
</dbReference>
<dbReference type="RefSeq" id="WP_016185042.1">
    <property type="nucleotide sequence ID" value="NZ_ASWO01000001.1"/>
</dbReference>
<gene>
    <name evidence="8" type="ORF">I573_00544</name>
</gene>
<reference evidence="8 9" key="1">
    <citation type="submission" date="2013-03" db="EMBL/GenBank/DDBJ databases">
        <title>The Genome Sequence of Enterococcus sulfureus ATCC_49903 (PacBio/Illumina hybrid assembly).</title>
        <authorList>
            <consortium name="The Broad Institute Genomics Platform"/>
            <consortium name="The Broad Institute Genome Sequencing Center for Infectious Disease"/>
            <person name="Earl A."/>
            <person name="Russ C."/>
            <person name="Gilmore M."/>
            <person name="Surin D."/>
            <person name="Walker B."/>
            <person name="Young S."/>
            <person name="Zeng Q."/>
            <person name="Gargeya S."/>
            <person name="Fitzgerald M."/>
            <person name="Haas B."/>
            <person name="Abouelleil A."/>
            <person name="Allen A.W."/>
            <person name="Alvarado L."/>
            <person name="Arachchi H.M."/>
            <person name="Berlin A.M."/>
            <person name="Chapman S.B."/>
            <person name="Gainer-Dewar J."/>
            <person name="Goldberg J."/>
            <person name="Griggs A."/>
            <person name="Gujja S."/>
            <person name="Hansen M."/>
            <person name="Howarth C."/>
            <person name="Imamovic A."/>
            <person name="Ireland A."/>
            <person name="Larimer J."/>
            <person name="McCowan C."/>
            <person name="Murphy C."/>
            <person name="Pearson M."/>
            <person name="Poon T.W."/>
            <person name="Priest M."/>
            <person name="Roberts A."/>
            <person name="Saif S."/>
            <person name="Shea T."/>
            <person name="Sisk P."/>
            <person name="Sykes S."/>
            <person name="Wortman J."/>
            <person name="Nusbaum C."/>
            <person name="Birren B."/>
        </authorList>
    </citation>
    <scope>NUCLEOTIDE SEQUENCE [LARGE SCALE GENOMIC DNA]</scope>
    <source>
        <strain evidence="8 9">ATCC 49903</strain>
    </source>
</reference>
<evidence type="ECO:0000256" key="3">
    <source>
        <dbReference type="ARBA" id="ARBA00022475"/>
    </source>
</evidence>
<name>S0LAL8_9ENTE</name>
<dbReference type="Proteomes" id="UP000015961">
    <property type="component" value="Unassembled WGS sequence"/>
</dbReference>
<feature type="transmembrane region" description="Helical" evidence="7">
    <location>
        <begin position="154"/>
        <end position="176"/>
    </location>
</feature>
<keyword evidence="2" id="KW-0813">Transport</keyword>
<feature type="transmembrane region" description="Helical" evidence="7">
    <location>
        <begin position="12"/>
        <end position="31"/>
    </location>
</feature>
<dbReference type="AlphaFoldDB" id="S0LAL8"/>
<dbReference type="PATRIC" id="fig|1140003.3.peg.546"/>
<evidence type="ECO:0000313" key="9">
    <source>
        <dbReference type="Proteomes" id="UP000015961"/>
    </source>
</evidence>
<feature type="transmembrane region" description="Helical" evidence="7">
    <location>
        <begin position="83"/>
        <end position="105"/>
    </location>
</feature>
<feature type="transmembrane region" description="Helical" evidence="7">
    <location>
        <begin position="357"/>
        <end position="384"/>
    </location>
</feature>
<feature type="transmembrane region" description="Helical" evidence="7">
    <location>
        <begin position="37"/>
        <end position="62"/>
    </location>
</feature>
<dbReference type="GO" id="GO:0005886">
    <property type="term" value="C:plasma membrane"/>
    <property type="evidence" value="ECO:0007669"/>
    <property type="project" value="UniProtKB-SubCell"/>
</dbReference>
<evidence type="ECO:0000313" key="8">
    <source>
        <dbReference type="EMBL" id="EOT87488.1"/>
    </source>
</evidence>
<feature type="transmembrane region" description="Helical" evidence="7">
    <location>
        <begin position="405"/>
        <end position="425"/>
    </location>
</feature>
<dbReference type="InterPro" id="IPR050367">
    <property type="entry name" value="APC_superfamily"/>
</dbReference>
<feature type="transmembrane region" description="Helical" evidence="7">
    <location>
        <begin position="331"/>
        <end position="351"/>
    </location>
</feature>
<feature type="transmembrane region" description="Helical" evidence="7">
    <location>
        <begin position="125"/>
        <end position="142"/>
    </location>
</feature>
<dbReference type="eggNOG" id="COG0531">
    <property type="taxonomic scope" value="Bacteria"/>
</dbReference>
<feature type="transmembrane region" description="Helical" evidence="7">
    <location>
        <begin position="282"/>
        <end position="300"/>
    </location>
</feature>
<organism evidence="8 9">
    <name type="scientific">Enterococcus sulfureus ATCC 49903</name>
    <dbReference type="NCBI Taxonomy" id="1140003"/>
    <lineage>
        <taxon>Bacteria</taxon>
        <taxon>Bacillati</taxon>
        <taxon>Bacillota</taxon>
        <taxon>Bacilli</taxon>
        <taxon>Lactobacillales</taxon>
        <taxon>Enterococcaceae</taxon>
        <taxon>Enterococcus</taxon>
    </lineage>
</organism>
<keyword evidence="4 7" id="KW-0812">Transmembrane</keyword>
<dbReference type="Gene3D" id="1.20.1740.10">
    <property type="entry name" value="Amino acid/polyamine transporter I"/>
    <property type="match status" value="1"/>
</dbReference>
<comment type="caution">
    <text evidence="8">The sequence shown here is derived from an EMBL/GenBank/DDBJ whole genome shotgun (WGS) entry which is preliminary data.</text>
</comment>
<dbReference type="InterPro" id="IPR002293">
    <property type="entry name" value="AA/rel_permease1"/>
</dbReference>
<sequence length="479" mass="52443">MEKKAKTSMSKFAFFAMTASLFITVYEYPTFATSGKALIFFLLLCGLCWFLPVSLCSAELATIDGYQEGGIYSWVGKPLGEKFGFAALFFQWFQITVGFVTMIYFIVGTLSYVLEIPAINNDPTFKFLAVVGIFWILTLLQLKGTETTARLAKYGFSIGIVVPVILMFLLSIHYFTDGHAISHAFRHSDFVPKGKDFAALTSFVLAYMGVEASATHISELQNPKKDYPKLLLILVLVGIVMSTIGGSVVSMVLNGKISSNQGVMDTVTQLISPDHISWPVKIIGFLISFGIVAQVSSWIVSPTEGLQFAATKGLLPADLAKKNQNGVPVKILMIQAMIVTAWAALLTFGSGGSGGNIAFQTAISLTVLIYLSAYILFFIAYFTVVNKHSDLKRDYQVPGGKRVKLIVASLGLFISVSAVGTAFIVPSTMSKQDGKLYLMLLGVCFIFTIAIPFLFYKFYSIPNKKSLKQAKELTSHEHD</sequence>